<dbReference type="Pfam" id="PF00072">
    <property type="entry name" value="Response_reg"/>
    <property type="match status" value="1"/>
</dbReference>
<evidence type="ECO:0000256" key="2">
    <source>
        <dbReference type="ARBA" id="ARBA00023012"/>
    </source>
</evidence>
<evidence type="ECO:0000256" key="6">
    <source>
        <dbReference type="PROSITE-ProRule" id="PRU00169"/>
    </source>
</evidence>
<dbReference type="Pfam" id="PF00486">
    <property type="entry name" value="Trans_reg_C"/>
    <property type="match status" value="1"/>
</dbReference>
<dbReference type="GO" id="GO:0000976">
    <property type="term" value="F:transcription cis-regulatory region binding"/>
    <property type="evidence" value="ECO:0007669"/>
    <property type="project" value="TreeGrafter"/>
</dbReference>
<feature type="domain" description="OmpR/PhoB-type" evidence="9">
    <location>
        <begin position="127"/>
        <end position="225"/>
    </location>
</feature>
<evidence type="ECO:0000259" key="9">
    <source>
        <dbReference type="PROSITE" id="PS51755"/>
    </source>
</evidence>
<dbReference type="InterPro" id="IPR001867">
    <property type="entry name" value="OmpR/PhoB-type_DNA-bd"/>
</dbReference>
<dbReference type="GO" id="GO:0005829">
    <property type="term" value="C:cytosol"/>
    <property type="evidence" value="ECO:0007669"/>
    <property type="project" value="TreeGrafter"/>
</dbReference>
<feature type="modified residue" description="4-aspartylphosphate" evidence="6">
    <location>
        <position position="51"/>
    </location>
</feature>
<dbReference type="Gene3D" id="3.40.50.2300">
    <property type="match status" value="1"/>
</dbReference>
<dbReference type="AlphaFoldDB" id="A0A916YN68"/>
<keyword evidence="4 7" id="KW-0238">DNA-binding</keyword>
<sequence length="225" mass="24969">MQILLVEDDEVLARHIEAGLTQEGHVVVHCADGRNGLMQVTCETWDVVILDRMLPGVEGMKILSAMRASGNETPVLMLSALGEVDDRVEGLRAGSDDYLAKPFAFSELLARVEAAGRRNVQSTDPPAGKLRIADLVIDLEGHVVRRGGIRMELTMREFRILVCLARNAGRVVTRAMLLEQVWDYNFDPQTNIIDQHISNLRQKLKIADLAPLIHTVRGAGYVLRP</sequence>
<feature type="domain" description="Response regulatory" evidence="8">
    <location>
        <begin position="2"/>
        <end position="116"/>
    </location>
</feature>
<organism evidence="10 11">
    <name type="scientific">Croceicoccus pelagius</name>
    <dbReference type="NCBI Taxonomy" id="1703341"/>
    <lineage>
        <taxon>Bacteria</taxon>
        <taxon>Pseudomonadati</taxon>
        <taxon>Pseudomonadota</taxon>
        <taxon>Alphaproteobacteria</taxon>
        <taxon>Sphingomonadales</taxon>
        <taxon>Erythrobacteraceae</taxon>
        <taxon>Croceicoccus</taxon>
    </lineage>
</organism>
<dbReference type="SMART" id="SM00448">
    <property type="entry name" value="REC"/>
    <property type="match status" value="1"/>
</dbReference>
<dbReference type="InterPro" id="IPR039420">
    <property type="entry name" value="WalR-like"/>
</dbReference>
<dbReference type="Gene3D" id="6.10.250.690">
    <property type="match status" value="1"/>
</dbReference>
<evidence type="ECO:0000256" key="3">
    <source>
        <dbReference type="ARBA" id="ARBA00023015"/>
    </source>
</evidence>
<keyword evidence="2" id="KW-0902">Two-component regulatory system</keyword>
<dbReference type="InterPro" id="IPR011006">
    <property type="entry name" value="CheY-like_superfamily"/>
</dbReference>
<dbReference type="InterPro" id="IPR036388">
    <property type="entry name" value="WH-like_DNA-bd_sf"/>
</dbReference>
<comment type="caution">
    <text evidence="10">The sequence shown here is derived from an EMBL/GenBank/DDBJ whole genome shotgun (WGS) entry which is preliminary data.</text>
</comment>
<dbReference type="PANTHER" id="PTHR48111:SF76">
    <property type="entry name" value="TWO-COMPONENT RESPONSE REGULATOR"/>
    <property type="match status" value="1"/>
</dbReference>
<accession>A0A916YN68</accession>
<dbReference type="FunFam" id="1.10.10.10:FF:000005">
    <property type="entry name" value="Two-component system response regulator"/>
    <property type="match status" value="1"/>
</dbReference>
<dbReference type="SMART" id="SM00862">
    <property type="entry name" value="Trans_reg_C"/>
    <property type="match status" value="1"/>
</dbReference>
<evidence type="ECO:0000313" key="10">
    <source>
        <dbReference type="EMBL" id="GGD53114.1"/>
    </source>
</evidence>
<keyword evidence="11" id="KW-1185">Reference proteome</keyword>
<evidence type="ECO:0000256" key="7">
    <source>
        <dbReference type="PROSITE-ProRule" id="PRU01091"/>
    </source>
</evidence>
<dbReference type="PANTHER" id="PTHR48111">
    <property type="entry name" value="REGULATOR OF RPOS"/>
    <property type="match status" value="1"/>
</dbReference>
<evidence type="ECO:0000259" key="8">
    <source>
        <dbReference type="PROSITE" id="PS50110"/>
    </source>
</evidence>
<dbReference type="RefSeq" id="WP_066760644.1">
    <property type="nucleotide sequence ID" value="NZ_BMIO01000013.1"/>
</dbReference>
<name>A0A916YN68_9SPHN</name>
<feature type="DNA-binding region" description="OmpR/PhoB-type" evidence="7">
    <location>
        <begin position="127"/>
        <end position="225"/>
    </location>
</feature>
<dbReference type="SUPFAM" id="SSF46894">
    <property type="entry name" value="C-terminal effector domain of the bipartite response regulators"/>
    <property type="match status" value="1"/>
</dbReference>
<keyword evidence="1 6" id="KW-0597">Phosphoprotein</keyword>
<evidence type="ECO:0000256" key="5">
    <source>
        <dbReference type="ARBA" id="ARBA00023163"/>
    </source>
</evidence>
<dbReference type="Gene3D" id="1.10.10.10">
    <property type="entry name" value="Winged helix-like DNA-binding domain superfamily/Winged helix DNA-binding domain"/>
    <property type="match status" value="1"/>
</dbReference>
<dbReference type="InterPro" id="IPR016032">
    <property type="entry name" value="Sig_transdc_resp-reg_C-effctor"/>
</dbReference>
<evidence type="ECO:0000313" key="11">
    <source>
        <dbReference type="Proteomes" id="UP000598997"/>
    </source>
</evidence>
<evidence type="ECO:0000256" key="4">
    <source>
        <dbReference type="ARBA" id="ARBA00023125"/>
    </source>
</evidence>
<keyword evidence="3" id="KW-0805">Transcription regulation</keyword>
<proteinExistence type="predicted"/>
<dbReference type="GO" id="GO:0032993">
    <property type="term" value="C:protein-DNA complex"/>
    <property type="evidence" value="ECO:0007669"/>
    <property type="project" value="TreeGrafter"/>
</dbReference>
<dbReference type="EMBL" id="BMIO01000013">
    <property type="protein sequence ID" value="GGD53114.1"/>
    <property type="molecule type" value="Genomic_DNA"/>
</dbReference>
<keyword evidence="5" id="KW-0804">Transcription</keyword>
<dbReference type="SUPFAM" id="SSF52172">
    <property type="entry name" value="CheY-like"/>
    <property type="match status" value="1"/>
</dbReference>
<evidence type="ECO:0000256" key="1">
    <source>
        <dbReference type="ARBA" id="ARBA00022553"/>
    </source>
</evidence>
<protein>
    <submittedName>
        <fullName evidence="10">DNA-binding response regulator</fullName>
    </submittedName>
</protein>
<dbReference type="OrthoDB" id="7407049at2"/>
<dbReference type="GO" id="GO:0006355">
    <property type="term" value="P:regulation of DNA-templated transcription"/>
    <property type="evidence" value="ECO:0007669"/>
    <property type="project" value="InterPro"/>
</dbReference>
<dbReference type="PROSITE" id="PS51755">
    <property type="entry name" value="OMPR_PHOB"/>
    <property type="match status" value="1"/>
</dbReference>
<dbReference type="PROSITE" id="PS50110">
    <property type="entry name" value="RESPONSE_REGULATORY"/>
    <property type="match status" value="1"/>
</dbReference>
<dbReference type="Proteomes" id="UP000598997">
    <property type="component" value="Unassembled WGS sequence"/>
</dbReference>
<reference evidence="10 11" key="1">
    <citation type="journal article" date="2014" name="Int. J. Syst. Evol. Microbiol.">
        <title>Complete genome sequence of Corynebacterium casei LMG S-19264T (=DSM 44701T), isolated from a smear-ripened cheese.</title>
        <authorList>
            <consortium name="US DOE Joint Genome Institute (JGI-PGF)"/>
            <person name="Walter F."/>
            <person name="Albersmeier A."/>
            <person name="Kalinowski J."/>
            <person name="Ruckert C."/>
        </authorList>
    </citation>
    <scope>NUCLEOTIDE SEQUENCE [LARGE SCALE GENOMIC DNA]</scope>
    <source>
        <strain evidence="10 11">CGMCC 1.15358</strain>
    </source>
</reference>
<dbReference type="GO" id="GO:0000156">
    <property type="term" value="F:phosphorelay response regulator activity"/>
    <property type="evidence" value="ECO:0007669"/>
    <property type="project" value="TreeGrafter"/>
</dbReference>
<dbReference type="InterPro" id="IPR001789">
    <property type="entry name" value="Sig_transdc_resp-reg_receiver"/>
</dbReference>
<gene>
    <name evidence="10" type="ORF">GCM10010989_29170</name>
</gene>
<dbReference type="CDD" id="cd00383">
    <property type="entry name" value="trans_reg_C"/>
    <property type="match status" value="1"/>
</dbReference>